<feature type="transmembrane region" description="Helical" evidence="1">
    <location>
        <begin position="30"/>
        <end position="51"/>
    </location>
</feature>
<evidence type="ECO:0000313" key="4">
    <source>
        <dbReference type="Proteomes" id="UP000199577"/>
    </source>
</evidence>
<keyword evidence="1" id="KW-0812">Transmembrane</keyword>
<reference evidence="3 4" key="1">
    <citation type="submission" date="2016-10" db="EMBL/GenBank/DDBJ databases">
        <authorList>
            <person name="de Groot N.N."/>
        </authorList>
    </citation>
    <scope>NUCLEOTIDE SEQUENCE [LARGE SCALE GENOMIC DNA]</scope>
    <source>
        <strain evidence="3 4">DSM 22900</strain>
    </source>
</reference>
<keyword evidence="1" id="KW-1133">Transmembrane helix</keyword>
<sequence>MHCILALLFVFFSAYTLAQADTTAYPADPWPTYGYIALGAAVIVAAVIVLVRRQYRKFNE</sequence>
<dbReference type="Proteomes" id="UP000199577">
    <property type="component" value="Unassembled WGS sequence"/>
</dbReference>
<dbReference type="AlphaFoldDB" id="A0A1I1LNR3"/>
<evidence type="ECO:0000256" key="1">
    <source>
        <dbReference type="SAM" id="Phobius"/>
    </source>
</evidence>
<proteinExistence type="predicted"/>
<dbReference type="RefSeq" id="WP_090974819.1">
    <property type="nucleotide sequence ID" value="NZ_FOLL01000020.1"/>
</dbReference>
<evidence type="ECO:0000313" key="3">
    <source>
        <dbReference type="EMBL" id="SFC71090.1"/>
    </source>
</evidence>
<keyword evidence="1" id="KW-0472">Membrane</keyword>
<evidence type="ECO:0000256" key="2">
    <source>
        <dbReference type="SAM" id="SignalP"/>
    </source>
</evidence>
<dbReference type="EMBL" id="FOLL01000020">
    <property type="protein sequence ID" value="SFC71090.1"/>
    <property type="molecule type" value="Genomic_DNA"/>
</dbReference>
<name>A0A1I1LNR3_9SPHI</name>
<keyword evidence="2" id="KW-0732">Signal</keyword>
<feature type="chain" id="PRO_5011537790" description="LPXTG-motif cell wall anchor domain-containing protein" evidence="2">
    <location>
        <begin position="21"/>
        <end position="60"/>
    </location>
</feature>
<dbReference type="STRING" id="623281.SAMN05421747_12072"/>
<accession>A0A1I1LNR3</accession>
<organism evidence="3 4">
    <name type="scientific">Parapedobacter composti</name>
    <dbReference type="NCBI Taxonomy" id="623281"/>
    <lineage>
        <taxon>Bacteria</taxon>
        <taxon>Pseudomonadati</taxon>
        <taxon>Bacteroidota</taxon>
        <taxon>Sphingobacteriia</taxon>
        <taxon>Sphingobacteriales</taxon>
        <taxon>Sphingobacteriaceae</taxon>
        <taxon>Parapedobacter</taxon>
    </lineage>
</organism>
<feature type="signal peptide" evidence="2">
    <location>
        <begin position="1"/>
        <end position="20"/>
    </location>
</feature>
<protein>
    <recommendedName>
        <fullName evidence="5">LPXTG-motif cell wall anchor domain-containing protein</fullName>
    </recommendedName>
</protein>
<evidence type="ECO:0008006" key="5">
    <source>
        <dbReference type="Google" id="ProtNLM"/>
    </source>
</evidence>
<gene>
    <name evidence="3" type="ORF">SAMN05421747_12072</name>
</gene>
<keyword evidence="4" id="KW-1185">Reference proteome</keyword>